<sequence>KIETINLLRTKITNLSELSASTTSNIPIQDTHEHMMSKFFDNDDTDIHLLSLD</sequence>
<comment type="caution">
    <text evidence="1">The sequence shown here is derived from an EMBL/GenBank/DDBJ whole genome shotgun (WGS) entry which is preliminary data.</text>
</comment>
<organism evidence="1 2">
    <name type="scientific">Gigaspora margarita</name>
    <dbReference type="NCBI Taxonomy" id="4874"/>
    <lineage>
        <taxon>Eukaryota</taxon>
        <taxon>Fungi</taxon>
        <taxon>Fungi incertae sedis</taxon>
        <taxon>Mucoromycota</taxon>
        <taxon>Glomeromycotina</taxon>
        <taxon>Glomeromycetes</taxon>
        <taxon>Diversisporales</taxon>
        <taxon>Gigasporaceae</taxon>
        <taxon>Gigaspora</taxon>
    </lineage>
</organism>
<name>A0ABN7WPT4_GIGMA</name>
<accession>A0ABN7WPT4</accession>
<proteinExistence type="predicted"/>
<gene>
    <name evidence="1" type="ORF">GMARGA_LOCUS33653</name>
</gene>
<keyword evidence="2" id="KW-1185">Reference proteome</keyword>
<evidence type="ECO:0000313" key="1">
    <source>
        <dbReference type="EMBL" id="CAG8837773.1"/>
    </source>
</evidence>
<feature type="non-terminal residue" evidence="1">
    <location>
        <position position="53"/>
    </location>
</feature>
<feature type="non-terminal residue" evidence="1">
    <location>
        <position position="1"/>
    </location>
</feature>
<dbReference type="EMBL" id="CAJVQB010056606">
    <property type="protein sequence ID" value="CAG8837773.1"/>
    <property type="molecule type" value="Genomic_DNA"/>
</dbReference>
<reference evidence="1 2" key="1">
    <citation type="submission" date="2021-06" db="EMBL/GenBank/DDBJ databases">
        <authorList>
            <person name="Kallberg Y."/>
            <person name="Tangrot J."/>
            <person name="Rosling A."/>
        </authorList>
    </citation>
    <scope>NUCLEOTIDE SEQUENCE [LARGE SCALE GENOMIC DNA]</scope>
    <source>
        <strain evidence="1 2">120-4 pot B 10/14</strain>
    </source>
</reference>
<dbReference type="Proteomes" id="UP000789901">
    <property type="component" value="Unassembled WGS sequence"/>
</dbReference>
<protein>
    <submittedName>
        <fullName evidence="1">22314_t:CDS:1</fullName>
    </submittedName>
</protein>
<evidence type="ECO:0000313" key="2">
    <source>
        <dbReference type="Proteomes" id="UP000789901"/>
    </source>
</evidence>